<dbReference type="Pfam" id="PF01833">
    <property type="entry name" value="TIG"/>
    <property type="match status" value="1"/>
</dbReference>
<evidence type="ECO:0000259" key="2">
    <source>
        <dbReference type="Pfam" id="PF25021"/>
    </source>
</evidence>
<dbReference type="InterPro" id="IPR014756">
    <property type="entry name" value="Ig_E-set"/>
</dbReference>
<dbReference type="PANTHER" id="PTHR13833">
    <property type="match status" value="1"/>
</dbReference>
<dbReference type="Pfam" id="PF25021">
    <property type="entry name" value="TEN_NHL"/>
    <property type="match status" value="1"/>
</dbReference>
<evidence type="ECO:0000313" key="3">
    <source>
        <dbReference type="EMBL" id="MBE9661461.1"/>
    </source>
</evidence>
<dbReference type="InterPro" id="IPR002909">
    <property type="entry name" value="IPT_dom"/>
</dbReference>
<dbReference type="Gene3D" id="2.60.40.10">
    <property type="entry name" value="Immunoglobulins"/>
    <property type="match status" value="1"/>
</dbReference>
<comment type="caution">
    <text evidence="3">The sequence shown here is derived from an EMBL/GenBank/DDBJ whole genome shotgun (WGS) entry which is preliminary data.</text>
</comment>
<dbReference type="InterPro" id="IPR011042">
    <property type="entry name" value="6-blade_b-propeller_TolB-like"/>
</dbReference>
<evidence type="ECO:0000259" key="1">
    <source>
        <dbReference type="Pfam" id="PF01833"/>
    </source>
</evidence>
<dbReference type="RefSeq" id="WP_194110649.1">
    <property type="nucleotide sequence ID" value="NZ_JADFFL010000002.1"/>
</dbReference>
<dbReference type="EMBL" id="JADFFL010000002">
    <property type="protein sequence ID" value="MBE9661461.1"/>
    <property type="molecule type" value="Genomic_DNA"/>
</dbReference>
<dbReference type="PROSITE" id="PS51257">
    <property type="entry name" value="PROKAR_LIPOPROTEIN"/>
    <property type="match status" value="1"/>
</dbReference>
<dbReference type="Proteomes" id="UP000622475">
    <property type="component" value="Unassembled WGS sequence"/>
</dbReference>
<gene>
    <name evidence="3" type="ORF">IRJ16_06160</name>
</gene>
<protein>
    <submittedName>
        <fullName evidence="3">IPT/TIG domain-containing protein</fullName>
    </submittedName>
</protein>
<proteinExistence type="predicted"/>
<evidence type="ECO:0000313" key="4">
    <source>
        <dbReference type="Proteomes" id="UP000622475"/>
    </source>
</evidence>
<name>A0A929PVW7_9SPHI</name>
<dbReference type="InterPro" id="IPR056822">
    <property type="entry name" value="TEN_NHL"/>
</dbReference>
<dbReference type="Gene3D" id="2.120.10.30">
    <property type="entry name" value="TolB, C-terminal domain"/>
    <property type="match status" value="2"/>
</dbReference>
<dbReference type="AlphaFoldDB" id="A0A929PVW7"/>
<organism evidence="3 4">
    <name type="scientific">Mucilaginibacter myungsuensis</name>
    <dbReference type="NCBI Taxonomy" id="649104"/>
    <lineage>
        <taxon>Bacteria</taxon>
        <taxon>Pseudomonadati</taxon>
        <taxon>Bacteroidota</taxon>
        <taxon>Sphingobacteriia</taxon>
        <taxon>Sphingobacteriales</taxon>
        <taxon>Sphingobacteriaceae</taxon>
        <taxon>Mucilaginibacter</taxon>
    </lineage>
</organism>
<dbReference type="SUPFAM" id="SSF81296">
    <property type="entry name" value="E set domains"/>
    <property type="match status" value="1"/>
</dbReference>
<keyword evidence="4" id="KW-1185">Reference proteome</keyword>
<feature type="domain" description="IPT/TIG" evidence="1">
    <location>
        <begin position="43"/>
        <end position="116"/>
    </location>
</feature>
<dbReference type="PANTHER" id="PTHR13833:SF71">
    <property type="entry name" value="NHL DOMAIN-CONTAINING PROTEIN"/>
    <property type="match status" value="1"/>
</dbReference>
<dbReference type="InterPro" id="IPR013783">
    <property type="entry name" value="Ig-like_fold"/>
</dbReference>
<reference evidence="3" key="1">
    <citation type="submission" date="2020-10" db="EMBL/GenBank/DDBJ databases">
        <title>Mucilaginibacter mali sp. nov., isolated from rhizosphere soil of apple orchard.</title>
        <authorList>
            <person name="Lee J.-S."/>
            <person name="Kim H.S."/>
            <person name="Kim J.-S."/>
        </authorList>
    </citation>
    <scope>NUCLEOTIDE SEQUENCE</scope>
    <source>
        <strain evidence="3">KCTC 22746</strain>
    </source>
</reference>
<accession>A0A929PVW7</accession>
<feature type="domain" description="Teneurin NHL" evidence="2">
    <location>
        <begin position="217"/>
        <end position="263"/>
    </location>
</feature>
<dbReference type="SUPFAM" id="SSF63829">
    <property type="entry name" value="Calcium-dependent phosphotriesterase"/>
    <property type="match status" value="1"/>
</dbReference>
<sequence length="415" mass="42442">MKIPKLIIPALFATATIFGACKKSNIQPISGEQSPAVKLLAGVTPSKGLPRSVVTITGSNFSTDKTKLDVRFNGMAATVYTATATQLVVGVPQTASTGKITVTSDGVTSTSVANFTVTGATQSTWQKTGSLYAAVDPQGNIYTTYGGDVYKGNIATPGSLTIFSNSTTPLKYLRTIATGASGVVYVVEWQRNSIIKLSSTGAVSVLAGGGLAGHRDGQGTAAGFAGPNGIAVDAAGNIFVADYSTIRKIDLSGNVTTFAGSMQQGNVDGAGTTARFSELTGLAIDAAGNLFVADNKNKNIRKITPNGVVSTIAGSGRTGYDDGPAATAAFGYPQGLAVDAAGNIFVADYDYPLTSTIRMINTAGYVSTFLQGNTQAVANGPINASSTYFSDSVVFDVAGNMYISNLGVVSKVAFN</sequence>